<reference evidence="3" key="1">
    <citation type="submission" date="2023-10" db="EMBL/GenBank/DDBJ databases">
        <title>Genome assembly of Pristionchus species.</title>
        <authorList>
            <person name="Yoshida K."/>
            <person name="Sommer R.J."/>
        </authorList>
    </citation>
    <scope>NUCLEOTIDE SEQUENCE</scope>
    <source>
        <strain evidence="3">RS5133</strain>
    </source>
</reference>
<evidence type="ECO:0000313" key="3">
    <source>
        <dbReference type="EMBL" id="GMT16085.1"/>
    </source>
</evidence>
<keyword evidence="2" id="KW-0812">Transmembrane</keyword>
<evidence type="ECO:0000256" key="2">
    <source>
        <dbReference type="SAM" id="Phobius"/>
    </source>
</evidence>
<accession>A0AAV5V8W9</accession>
<dbReference type="AlphaFoldDB" id="A0AAV5V8W9"/>
<proteinExistence type="predicted"/>
<protein>
    <submittedName>
        <fullName evidence="3">Uncharacterized protein</fullName>
    </submittedName>
</protein>
<evidence type="ECO:0000256" key="1">
    <source>
        <dbReference type="SAM" id="MobiDB-lite"/>
    </source>
</evidence>
<organism evidence="3 4">
    <name type="scientific">Pristionchus fissidentatus</name>
    <dbReference type="NCBI Taxonomy" id="1538716"/>
    <lineage>
        <taxon>Eukaryota</taxon>
        <taxon>Metazoa</taxon>
        <taxon>Ecdysozoa</taxon>
        <taxon>Nematoda</taxon>
        <taxon>Chromadorea</taxon>
        <taxon>Rhabditida</taxon>
        <taxon>Rhabditina</taxon>
        <taxon>Diplogasteromorpha</taxon>
        <taxon>Diplogasteroidea</taxon>
        <taxon>Neodiplogasteridae</taxon>
        <taxon>Pristionchus</taxon>
    </lineage>
</organism>
<keyword evidence="2" id="KW-1133">Transmembrane helix</keyword>
<feature type="region of interest" description="Disordered" evidence="1">
    <location>
        <begin position="71"/>
        <end position="92"/>
    </location>
</feature>
<name>A0AAV5V8W9_9BILA</name>
<dbReference type="Proteomes" id="UP001432322">
    <property type="component" value="Unassembled WGS sequence"/>
</dbReference>
<keyword evidence="2" id="KW-0472">Membrane</keyword>
<keyword evidence="4" id="KW-1185">Reference proteome</keyword>
<evidence type="ECO:0000313" key="4">
    <source>
        <dbReference type="Proteomes" id="UP001432322"/>
    </source>
</evidence>
<feature type="transmembrane region" description="Helical" evidence="2">
    <location>
        <begin position="39"/>
        <end position="64"/>
    </location>
</feature>
<dbReference type="EMBL" id="BTSY01000002">
    <property type="protein sequence ID" value="GMT16085.1"/>
    <property type="molecule type" value="Genomic_DNA"/>
</dbReference>
<comment type="caution">
    <text evidence="3">The sequence shown here is derived from an EMBL/GenBank/DDBJ whole genome shotgun (WGS) entry which is preliminary data.</text>
</comment>
<sequence>MTEPNWATTKTWRVAAATADYTDKFEIMDLVHGDEIPDWAWYLGYAAIALVVLVICGLGVYWAFFRGKKRQERAAAKPVSMADLEGRQPLNQ</sequence>
<gene>
    <name evidence="3" type="ORF">PFISCL1PPCAC_7382</name>
</gene>